<dbReference type="EMBL" id="FZNP01000026">
    <property type="protein sequence ID" value="SNS72709.1"/>
    <property type="molecule type" value="Genomic_DNA"/>
</dbReference>
<proteinExistence type="predicted"/>
<dbReference type="NCBIfam" id="TIGR03891">
    <property type="entry name" value="thiopep_ocin"/>
    <property type="match status" value="1"/>
</dbReference>
<organism evidence="2 3">
    <name type="scientific">Actinomadura mexicana</name>
    <dbReference type="NCBI Taxonomy" id="134959"/>
    <lineage>
        <taxon>Bacteria</taxon>
        <taxon>Bacillati</taxon>
        <taxon>Actinomycetota</taxon>
        <taxon>Actinomycetes</taxon>
        <taxon>Streptosporangiales</taxon>
        <taxon>Thermomonosporaceae</taxon>
        <taxon>Actinomadura</taxon>
    </lineage>
</organism>
<dbReference type="InterPro" id="IPR023809">
    <property type="entry name" value="Thiopep_bacteriocin_synth_dom"/>
</dbReference>
<keyword evidence="3" id="KW-1185">Reference proteome</keyword>
<evidence type="ECO:0000313" key="2">
    <source>
        <dbReference type="EMBL" id="SNS72709.1"/>
    </source>
</evidence>
<dbReference type="RefSeq" id="WP_089316759.1">
    <property type="nucleotide sequence ID" value="NZ_FZNP01000026.1"/>
</dbReference>
<gene>
    <name evidence="2" type="ORF">SAMN06265355_12632</name>
</gene>
<dbReference type="OrthoDB" id="4678170at2"/>
<feature type="domain" description="Thiopeptide-type bacteriocin biosynthesis" evidence="1">
    <location>
        <begin position="64"/>
        <end position="318"/>
    </location>
</feature>
<dbReference type="Pfam" id="PF14028">
    <property type="entry name" value="Lant_dehydr_C"/>
    <property type="match status" value="1"/>
</dbReference>
<reference evidence="3" key="1">
    <citation type="submission" date="2017-06" db="EMBL/GenBank/DDBJ databases">
        <authorList>
            <person name="Varghese N."/>
            <person name="Submissions S."/>
        </authorList>
    </citation>
    <scope>NUCLEOTIDE SEQUENCE [LARGE SCALE GENOMIC DNA]</scope>
    <source>
        <strain evidence="3">DSM 44485</strain>
    </source>
</reference>
<accession>A0A239GU21</accession>
<name>A0A239GU21_9ACTN</name>
<evidence type="ECO:0000313" key="3">
    <source>
        <dbReference type="Proteomes" id="UP000198420"/>
    </source>
</evidence>
<evidence type="ECO:0000259" key="1">
    <source>
        <dbReference type="Pfam" id="PF14028"/>
    </source>
</evidence>
<dbReference type="Proteomes" id="UP000198420">
    <property type="component" value="Unassembled WGS sequence"/>
</dbReference>
<protein>
    <submittedName>
        <fullName evidence="2">Thiopeptide-type bacteriocin biosynthesis domain-containing protein</fullName>
    </submittedName>
</protein>
<dbReference type="AlphaFoldDB" id="A0A239GU21"/>
<sequence>MLVDQLVRSPTEQAVLAVLAGAPLAETAVAAGLEPTDLAEAVTTYRLGGRQALTEQEVAKWRQIYVRFPHWEFSEQTAVTHLAPFLRQAETDGLISTWWFMRKHPCWRLRLIPGPAADSLQDPIGTALDDLAESEAIDGWWPGVYEAETAAFGGQDGMTAAHQLFYDDSRAILRHLAGTNIGLGRRELSLLLCGTLMNSAGLEWYEQGDVWHRVARERPLPPEVPARKLDAMADSLRTLMLADTSRAGALFDTSGPLTHAADWAESFRRAGQILGAFARSGRLQRGLRDVLSYHIIFHWNRLGLPARQQSVLAWAARAAILGPSSETVSAANPRRAGSRTSAPADLTHIAGRFPLIIQPRPRGTSLHDRVRQVRDYASTCIETTQAEERIDLTCTAWNLAALIAADCALTDLAIDLCERQFQIFQSAWPLSGRTAIAALQPIVNLARLDLRARNPEQAYQTLLQLHRAIHHGGDVEVRGTPICFDGFTSSAAARTNVEPWLRTVLREDGTRALAAARQWQRAACNAAEHAVPGGGIDEAIQMTIVSQTMNGHFDAAYSTFPTVNLSAPWDQATVHCLRTFVDIACGQPDLSVLPSLLVTARHTVHRPDRRRVTTQIRLGLTAVDLSLELDPNQAKLLYAEVAEAASRSGDAFAAREVLKHPHKEGLSSAQNAALTELVERAALGRGSIQPDLLAELTDSVETAGQVLRDALSG</sequence>